<evidence type="ECO:0000313" key="2">
    <source>
        <dbReference type="Proteomes" id="UP000321389"/>
    </source>
</evidence>
<evidence type="ECO:0000313" key="1">
    <source>
        <dbReference type="EMBL" id="QDZ00214.1"/>
    </source>
</evidence>
<sequence length="75" mass="8450">MYEMMMRKENFDQLFPEALQLAADISHAGEPSAECLARWEDDGGRAAPPHLERHPKPAMRDGLDGFGLSWSHLGR</sequence>
<dbReference type="KEGG" id="niy:FQ775_07380"/>
<dbReference type="OrthoDB" id="7862974at2"/>
<accession>A0A5B8KX11</accession>
<organism evidence="1 2">
    <name type="scientific">Nitratireductor mangrovi</name>
    <dbReference type="NCBI Taxonomy" id="2599600"/>
    <lineage>
        <taxon>Bacteria</taxon>
        <taxon>Pseudomonadati</taxon>
        <taxon>Pseudomonadota</taxon>
        <taxon>Alphaproteobacteria</taxon>
        <taxon>Hyphomicrobiales</taxon>
        <taxon>Phyllobacteriaceae</taxon>
        <taxon>Nitratireductor</taxon>
    </lineage>
</organism>
<dbReference type="Proteomes" id="UP000321389">
    <property type="component" value="Chromosome"/>
</dbReference>
<dbReference type="AlphaFoldDB" id="A0A5B8KX11"/>
<gene>
    <name evidence="1" type="ORF">FQ775_07380</name>
</gene>
<keyword evidence="2" id="KW-1185">Reference proteome</keyword>
<name>A0A5B8KX11_9HYPH</name>
<dbReference type="RefSeq" id="WP_146298863.1">
    <property type="nucleotide sequence ID" value="NZ_CP042301.2"/>
</dbReference>
<protein>
    <submittedName>
        <fullName evidence="1">Uncharacterized protein</fullName>
    </submittedName>
</protein>
<reference evidence="1" key="1">
    <citation type="submission" date="2020-04" db="EMBL/GenBank/DDBJ databases">
        <title>Nitratireductor sp. nov. isolated from mangrove soil.</title>
        <authorList>
            <person name="Ye Y."/>
        </authorList>
    </citation>
    <scope>NUCLEOTIDE SEQUENCE</scope>
    <source>
        <strain evidence="1">SY7</strain>
    </source>
</reference>
<proteinExistence type="predicted"/>
<dbReference type="EMBL" id="CP042301">
    <property type="protein sequence ID" value="QDZ00214.1"/>
    <property type="molecule type" value="Genomic_DNA"/>
</dbReference>